<organism evidence="2 3">
    <name type="scientific">Rhodotorula diobovata</name>
    <dbReference type="NCBI Taxonomy" id="5288"/>
    <lineage>
        <taxon>Eukaryota</taxon>
        <taxon>Fungi</taxon>
        <taxon>Dikarya</taxon>
        <taxon>Basidiomycota</taxon>
        <taxon>Pucciniomycotina</taxon>
        <taxon>Microbotryomycetes</taxon>
        <taxon>Sporidiobolales</taxon>
        <taxon>Sporidiobolaceae</taxon>
        <taxon>Rhodotorula</taxon>
    </lineage>
</organism>
<feature type="compositionally biased region" description="Low complexity" evidence="1">
    <location>
        <begin position="539"/>
        <end position="570"/>
    </location>
</feature>
<feature type="compositionally biased region" description="Low complexity" evidence="1">
    <location>
        <begin position="629"/>
        <end position="642"/>
    </location>
</feature>
<feature type="region of interest" description="Disordered" evidence="1">
    <location>
        <begin position="425"/>
        <end position="476"/>
    </location>
</feature>
<feature type="region of interest" description="Disordered" evidence="1">
    <location>
        <begin position="620"/>
        <end position="659"/>
    </location>
</feature>
<feature type="compositionally biased region" description="Pro residues" evidence="1">
    <location>
        <begin position="1"/>
        <end position="29"/>
    </location>
</feature>
<accession>A0A5C5FZT7</accession>
<feature type="region of interest" description="Disordered" evidence="1">
    <location>
        <begin position="1"/>
        <end position="118"/>
    </location>
</feature>
<comment type="caution">
    <text evidence="2">The sequence shown here is derived from an EMBL/GenBank/DDBJ whole genome shotgun (WGS) entry which is preliminary data.</text>
</comment>
<evidence type="ECO:0000313" key="3">
    <source>
        <dbReference type="Proteomes" id="UP000311382"/>
    </source>
</evidence>
<reference evidence="2 3" key="1">
    <citation type="submission" date="2019-03" db="EMBL/GenBank/DDBJ databases">
        <title>Rhodosporidium diobovatum UCD-FST 08-225 genome sequencing, assembly, and annotation.</title>
        <authorList>
            <person name="Fakankun I.U."/>
            <person name="Fristensky B."/>
            <person name="Levin D.B."/>
        </authorList>
    </citation>
    <scope>NUCLEOTIDE SEQUENCE [LARGE SCALE GENOMIC DNA]</scope>
    <source>
        <strain evidence="2 3">UCD-FST 08-225</strain>
    </source>
</reference>
<dbReference type="STRING" id="5288.A0A5C5FZT7"/>
<feature type="compositionally biased region" description="Low complexity" evidence="1">
    <location>
        <begin position="425"/>
        <end position="470"/>
    </location>
</feature>
<keyword evidence="3" id="KW-1185">Reference proteome</keyword>
<feature type="compositionally biased region" description="Low complexity" evidence="1">
    <location>
        <begin position="98"/>
        <end position="114"/>
    </location>
</feature>
<feature type="non-terminal residue" evidence="2">
    <location>
        <position position="701"/>
    </location>
</feature>
<dbReference type="OrthoDB" id="2590590at2759"/>
<sequence length="701" mass="72617">MHPTNPRPLPPEFPSSPHPPPPAAPPPPRTVVEDHLPTYAQSQAANPRFTRWGPWIEKRASERQPRPCSSVTRTSSDSHPDSAAPPSALPPTQDYIRPRSTSAPSSSTRARPAAHGLTRSSLVERLGSRFDLGIPHEPLCAVPLPSPTPTTTFDDHHHDRLVLVGTANGLYLLDLEPLSASSPLSTSAHPTSSARTHLLWTGLGVHHLEVHLEPPPAGPGPGVAGVDSPRGLVLGLVDGPAQGDLEVRMWSLAALTHLAKWRALDEHSVPLALRPDMLPRAPSSHRHHPSLSLVRSAFHSPTKPRPATSPKGKSPDGGSGTASTTPARPRGSSSPAQLDHRHLSRPASAVPSPAQSSASSPPSASLSRLSLHLDAPAGPPSPAPSPASSSRLEQPLEWATQSVAVPTPRNAGAVLFFRLFRMPPASGGSGSSSPGSAAPLGDGASSDSDSSSSSSSYDSHPAARARAPQQARERAKAAEQRRMFLCVATSRNLLFLFEATPDDSEGRRRTRSWVLTREFFAPSTPRFVHLVRTAPPPRAATSSSRASSAPSPSPSRPRASTPASLSTAAPTPTPSATPAAPHPPDLHLLLGTSHRLVLISLATAAVHELSVGAAAAAAGAHGHGRRRAGSAAARDAGHPRAAQGPSSSRASSAHGRTPSLVSGLAKSLSARVAAKLLPDRGPAAAAGTLAGDVPAGMAGLE</sequence>
<evidence type="ECO:0000313" key="2">
    <source>
        <dbReference type="EMBL" id="TNY21692.1"/>
    </source>
</evidence>
<dbReference type="Proteomes" id="UP000311382">
    <property type="component" value="Unassembled WGS sequence"/>
</dbReference>
<feature type="compositionally biased region" description="Pro residues" evidence="1">
    <location>
        <begin position="571"/>
        <end position="583"/>
    </location>
</feature>
<dbReference type="EMBL" id="SOZI01000038">
    <property type="protein sequence ID" value="TNY21692.1"/>
    <property type="molecule type" value="Genomic_DNA"/>
</dbReference>
<feature type="compositionally biased region" description="Polar residues" evidence="1">
    <location>
        <begin position="321"/>
        <end position="336"/>
    </location>
</feature>
<feature type="compositionally biased region" description="Basic and acidic residues" evidence="1">
    <location>
        <begin position="56"/>
        <end position="65"/>
    </location>
</feature>
<feature type="region of interest" description="Disordered" evidence="1">
    <location>
        <begin position="297"/>
        <end position="393"/>
    </location>
</feature>
<protein>
    <submittedName>
        <fullName evidence="2">Uncharacterized protein</fullName>
    </submittedName>
</protein>
<gene>
    <name evidence="2" type="ORF">DMC30DRAFT_445901</name>
</gene>
<feature type="compositionally biased region" description="Low complexity" evidence="1">
    <location>
        <begin position="75"/>
        <end position="86"/>
    </location>
</feature>
<feature type="region of interest" description="Disordered" evidence="1">
    <location>
        <begin position="535"/>
        <end position="586"/>
    </location>
</feature>
<proteinExistence type="predicted"/>
<feature type="compositionally biased region" description="Low complexity" evidence="1">
    <location>
        <begin position="345"/>
        <end position="376"/>
    </location>
</feature>
<evidence type="ECO:0000256" key="1">
    <source>
        <dbReference type="SAM" id="MobiDB-lite"/>
    </source>
</evidence>
<dbReference type="AlphaFoldDB" id="A0A5C5FZT7"/>
<name>A0A5C5FZT7_9BASI</name>